<dbReference type="Pfam" id="PF05170">
    <property type="entry name" value="AsmA"/>
    <property type="match status" value="2"/>
</dbReference>
<evidence type="ECO:0000259" key="2">
    <source>
        <dbReference type="Pfam" id="PF05170"/>
    </source>
</evidence>
<sequence length="839" mass="95240">MSQFTRRLPTFSGQYCLYSVKPNRPYMPRWIRISLISAGSLLALVIVLWLILALVMRSRKQAILSEITQQLSETIDGDLVIRDMEPSLLRGFPNISVTLKDVTLKDSLFNRHGHTLLDVREVFVKVNPFAILRNQVDIRQITLENGAIYLYTDSTGYSNTYLFKGKKKSPSAKPKEPTIRDIRMRNILFTFENQPKFKLYRLDIRSLRGDMDYKNGGWVCRVRKEIKILDLTFNTSKGSYAKDKTLTADVKVSWDKVKKILNIAEQPFRFDGQPVKIAAEFNLSTRPAHFNLHIAAESIPFRMATSLVTPNISSKLDSLDFEKPLNVYADVRGRMQFRDTPYVRVTWNTDNNVMTGKNISLERVGFKGAFLNEVNPNMGHNSANSRLSIYDFRAEFDSIPVSADTIRVLNLQQPVLTGRFKSQFPLTRLTHPIGAHLFNFTKGTALVDLEYAGGWDPKDTVAGYIKGVVQIKDGGFVYVPRNQTVQECQATLDFTGADLYFRNVRLRSGSSTMQLEGSIKNMLNFYFAAPEKIQMDWTLNSPLVNLNEFQRFFVKRDRKQAAASRNQRHKASRVLRQLEVVLEECSVNIQLAVNKIRYRQFAADNVRAGLHLSKEQVRVFEVALQTAGGSMVVNGHIDHAGNGNDKFRMDARIRQVQVDQLFRSFENFGQDGIEAKNLKGTFSATANITGGMREDATVKPHSMFGSVTFDLNKGALVHFEPLENLGRFVFRKRDMSNITFERIHNTLDIRGNKIIIRPMLIASSVLNIQLEGVYGMPRGTDIKMQVPLRNPKKDELVTDADELRKRRKSGIVINLNAVDDGSGKVKLKLGKGKDEPTNE</sequence>
<dbReference type="AlphaFoldDB" id="A0A3N4PHL8"/>
<feature type="transmembrane region" description="Helical" evidence="1">
    <location>
        <begin position="30"/>
        <end position="55"/>
    </location>
</feature>
<dbReference type="GO" id="GO:0090313">
    <property type="term" value="P:regulation of protein targeting to membrane"/>
    <property type="evidence" value="ECO:0007669"/>
    <property type="project" value="TreeGrafter"/>
</dbReference>
<dbReference type="GO" id="GO:0005886">
    <property type="term" value="C:plasma membrane"/>
    <property type="evidence" value="ECO:0007669"/>
    <property type="project" value="TreeGrafter"/>
</dbReference>
<keyword evidence="1" id="KW-0812">Transmembrane</keyword>
<dbReference type="PANTHER" id="PTHR30441">
    <property type="entry name" value="DUF748 DOMAIN-CONTAINING PROTEIN"/>
    <property type="match status" value="1"/>
</dbReference>
<dbReference type="EMBL" id="RPDH01000002">
    <property type="protein sequence ID" value="RPE08193.1"/>
    <property type="molecule type" value="Genomic_DNA"/>
</dbReference>
<proteinExistence type="predicted"/>
<gene>
    <name evidence="3" type="ORF">EGT74_14100</name>
</gene>
<dbReference type="Proteomes" id="UP000278351">
    <property type="component" value="Unassembled WGS sequence"/>
</dbReference>
<reference evidence="3 4" key="1">
    <citation type="submission" date="2018-11" db="EMBL/GenBank/DDBJ databases">
        <title>Chitinophaga lutea sp.nov., isolate from arsenic contaminated soil.</title>
        <authorList>
            <person name="Zong Y."/>
        </authorList>
    </citation>
    <scope>NUCLEOTIDE SEQUENCE [LARGE SCALE GENOMIC DNA]</scope>
    <source>
        <strain evidence="3 4">ZY74</strain>
    </source>
</reference>
<feature type="domain" description="AsmA" evidence="2">
    <location>
        <begin position="27"/>
        <end position="160"/>
    </location>
</feature>
<keyword evidence="1" id="KW-0472">Membrane</keyword>
<dbReference type="InterPro" id="IPR052894">
    <property type="entry name" value="AsmA-related"/>
</dbReference>
<feature type="domain" description="AsmA" evidence="2">
    <location>
        <begin position="531"/>
        <end position="717"/>
    </location>
</feature>
<organism evidence="3 4">
    <name type="scientific">Chitinophaga lutea</name>
    <dbReference type="NCBI Taxonomy" id="2488634"/>
    <lineage>
        <taxon>Bacteria</taxon>
        <taxon>Pseudomonadati</taxon>
        <taxon>Bacteroidota</taxon>
        <taxon>Chitinophagia</taxon>
        <taxon>Chitinophagales</taxon>
        <taxon>Chitinophagaceae</taxon>
        <taxon>Chitinophaga</taxon>
    </lineage>
</organism>
<evidence type="ECO:0000313" key="4">
    <source>
        <dbReference type="Proteomes" id="UP000278351"/>
    </source>
</evidence>
<evidence type="ECO:0000256" key="1">
    <source>
        <dbReference type="SAM" id="Phobius"/>
    </source>
</evidence>
<dbReference type="InterPro" id="IPR007844">
    <property type="entry name" value="AsmA"/>
</dbReference>
<comment type="caution">
    <text evidence="3">The sequence shown here is derived from an EMBL/GenBank/DDBJ whole genome shotgun (WGS) entry which is preliminary data.</text>
</comment>
<keyword evidence="1" id="KW-1133">Transmembrane helix</keyword>
<dbReference type="PANTHER" id="PTHR30441:SF4">
    <property type="entry name" value="PROTEIN ASMA"/>
    <property type="match status" value="1"/>
</dbReference>
<keyword evidence="4" id="KW-1185">Reference proteome</keyword>
<evidence type="ECO:0000313" key="3">
    <source>
        <dbReference type="EMBL" id="RPE08193.1"/>
    </source>
</evidence>
<protein>
    <submittedName>
        <fullName evidence="3">AsmA family protein</fullName>
    </submittedName>
</protein>
<name>A0A3N4PHL8_9BACT</name>
<accession>A0A3N4PHL8</accession>